<accession>A0A0C2JJT7</accession>
<evidence type="ECO:0000313" key="2">
    <source>
        <dbReference type="Proteomes" id="UP000031668"/>
    </source>
</evidence>
<protein>
    <submittedName>
        <fullName evidence="1">Uncharacterized protein</fullName>
    </submittedName>
</protein>
<keyword evidence="2" id="KW-1185">Reference proteome</keyword>
<organism evidence="1 2">
    <name type="scientific">Thelohanellus kitauei</name>
    <name type="common">Myxosporean</name>
    <dbReference type="NCBI Taxonomy" id="669202"/>
    <lineage>
        <taxon>Eukaryota</taxon>
        <taxon>Metazoa</taxon>
        <taxon>Cnidaria</taxon>
        <taxon>Myxozoa</taxon>
        <taxon>Myxosporea</taxon>
        <taxon>Bivalvulida</taxon>
        <taxon>Platysporina</taxon>
        <taxon>Myxobolidae</taxon>
        <taxon>Thelohanellus</taxon>
    </lineage>
</organism>
<name>A0A0C2JJT7_THEKT</name>
<dbReference type="AlphaFoldDB" id="A0A0C2JJT7"/>
<comment type="caution">
    <text evidence="1">The sequence shown here is derived from an EMBL/GenBank/DDBJ whole genome shotgun (WGS) entry which is preliminary data.</text>
</comment>
<sequence length="336" mass="38004">MDNSFLPQDQVITRFIPLNPLSFGSQLPPYAVNYLPLPPKNQNSMWTGQPINAGTFIAPNTNQNQQISNWNDYYLPQSGSQEAFSVTQQILLPPVQQIEPQPQPSPPQIAAIQPQIPKFEPTPPKLYIIQQPANLLMHPTEIRPQTQGLRTSQTQIHQPVIISRPIHYEILNPEPKIVLQSKVEENPKTIYVKADTGDVECPCRVNVCKCPTSYTGKCKCNDNGQLASCECVPGSVELSSIAGLGDILSRIQQIKSEPQYLYNPVQAPTKYWPVGMFYYKLDQNPQPNNIIIRIVKTKHPKKPSKQTKHIVSYGQDENAPNYVIRRTKKKYRTVKN</sequence>
<gene>
    <name evidence="1" type="ORF">RF11_07243</name>
</gene>
<dbReference type="Proteomes" id="UP000031668">
    <property type="component" value="Unassembled WGS sequence"/>
</dbReference>
<evidence type="ECO:0000313" key="1">
    <source>
        <dbReference type="EMBL" id="KII69648.1"/>
    </source>
</evidence>
<dbReference type="EMBL" id="JWZT01002320">
    <property type="protein sequence ID" value="KII69648.1"/>
    <property type="molecule type" value="Genomic_DNA"/>
</dbReference>
<proteinExistence type="predicted"/>
<reference evidence="1 2" key="1">
    <citation type="journal article" date="2014" name="Genome Biol. Evol.">
        <title>The genome of the myxosporean Thelohanellus kitauei shows adaptations to nutrient acquisition within its fish host.</title>
        <authorList>
            <person name="Yang Y."/>
            <person name="Xiong J."/>
            <person name="Zhou Z."/>
            <person name="Huo F."/>
            <person name="Miao W."/>
            <person name="Ran C."/>
            <person name="Liu Y."/>
            <person name="Zhang J."/>
            <person name="Feng J."/>
            <person name="Wang M."/>
            <person name="Wang M."/>
            <person name="Wang L."/>
            <person name="Yao B."/>
        </authorList>
    </citation>
    <scope>NUCLEOTIDE SEQUENCE [LARGE SCALE GENOMIC DNA]</scope>
    <source>
        <strain evidence="1">Wuqing</strain>
    </source>
</reference>